<accession>G8BXH1</accession>
<feature type="domain" description="Cation/H+ exchanger transmembrane" evidence="9">
    <location>
        <begin position="35"/>
        <end position="425"/>
    </location>
</feature>
<dbReference type="GeneID" id="11534325"/>
<evidence type="ECO:0000313" key="10">
    <source>
        <dbReference type="EMBL" id="CCE64599.1"/>
    </source>
</evidence>
<dbReference type="InterPro" id="IPR038770">
    <property type="entry name" value="Na+/solute_symporter_sf"/>
</dbReference>
<feature type="transmembrane region" description="Helical" evidence="8">
    <location>
        <begin position="344"/>
        <end position="364"/>
    </location>
</feature>
<feature type="transmembrane region" description="Helical" evidence="8">
    <location>
        <begin position="119"/>
        <end position="142"/>
    </location>
</feature>
<feature type="transmembrane region" description="Helical" evidence="8">
    <location>
        <begin position="407"/>
        <end position="430"/>
    </location>
</feature>
<keyword evidence="2" id="KW-0813">Transport</keyword>
<evidence type="ECO:0000313" key="11">
    <source>
        <dbReference type="Proteomes" id="UP000005666"/>
    </source>
</evidence>
<feature type="transmembrane region" description="Helical" evidence="8">
    <location>
        <begin position="85"/>
        <end position="107"/>
    </location>
</feature>
<keyword evidence="5 8" id="KW-1133">Transmembrane helix</keyword>
<dbReference type="InterPro" id="IPR006153">
    <property type="entry name" value="Cation/H_exchanger_TM"/>
</dbReference>
<dbReference type="InterPro" id="IPR050794">
    <property type="entry name" value="CPA2_transporter"/>
</dbReference>
<dbReference type="RefSeq" id="XP_003687033.1">
    <property type="nucleotide sequence ID" value="XM_003686985.1"/>
</dbReference>
<dbReference type="NCBIfam" id="TIGR00932">
    <property type="entry name" value="2a37"/>
    <property type="match status" value="1"/>
</dbReference>
<dbReference type="Gene3D" id="1.20.1530.20">
    <property type="match status" value="1"/>
</dbReference>
<feature type="transmembrane region" description="Helical" evidence="8">
    <location>
        <begin position="54"/>
        <end position="73"/>
    </location>
</feature>
<evidence type="ECO:0000256" key="1">
    <source>
        <dbReference type="ARBA" id="ARBA00004141"/>
    </source>
</evidence>
<evidence type="ECO:0000259" key="9">
    <source>
        <dbReference type="Pfam" id="PF00999"/>
    </source>
</evidence>
<dbReference type="STRING" id="1071381.G8BXH1"/>
<dbReference type="eggNOG" id="KOG1650">
    <property type="taxonomic scope" value="Eukaryota"/>
</dbReference>
<dbReference type="AlphaFoldDB" id="G8BXH1"/>
<dbReference type="GO" id="GO:0015386">
    <property type="term" value="F:potassium:proton antiporter activity"/>
    <property type="evidence" value="ECO:0007669"/>
    <property type="project" value="EnsemblFungi"/>
</dbReference>
<evidence type="ECO:0000256" key="3">
    <source>
        <dbReference type="ARBA" id="ARBA00022449"/>
    </source>
</evidence>
<feature type="transmembrane region" description="Helical" evidence="8">
    <location>
        <begin position="226"/>
        <end position="247"/>
    </location>
</feature>
<proteinExistence type="predicted"/>
<dbReference type="GO" id="GO:0005794">
    <property type="term" value="C:Golgi apparatus"/>
    <property type="evidence" value="ECO:0007669"/>
    <property type="project" value="EnsemblFungi"/>
</dbReference>
<feature type="transmembrane region" description="Helical" evidence="8">
    <location>
        <begin position="192"/>
        <end position="214"/>
    </location>
</feature>
<dbReference type="InterPro" id="IPR004771">
    <property type="entry name" value="K/H_exchanger"/>
</dbReference>
<comment type="subcellular location">
    <subcellularLocation>
        <location evidence="1">Membrane</location>
        <topology evidence="1">Multi-pass membrane protein</topology>
    </subcellularLocation>
</comment>
<name>G8BXH1_TETPH</name>
<gene>
    <name evidence="10" type="primary">TPHA0I00930</name>
    <name evidence="10" type="ordered locus">TPHA_0I00930</name>
</gene>
<dbReference type="Proteomes" id="UP000005666">
    <property type="component" value="Chromosome 9"/>
</dbReference>
<dbReference type="Pfam" id="PF00999">
    <property type="entry name" value="Na_H_Exchanger"/>
    <property type="match status" value="1"/>
</dbReference>
<dbReference type="GO" id="GO:0016020">
    <property type="term" value="C:membrane"/>
    <property type="evidence" value="ECO:0007669"/>
    <property type="project" value="UniProtKB-SubCell"/>
</dbReference>
<keyword evidence="11" id="KW-1185">Reference proteome</keyword>
<feature type="transmembrane region" description="Helical" evidence="8">
    <location>
        <begin position="154"/>
        <end position="180"/>
    </location>
</feature>
<dbReference type="HOGENOM" id="CLU_005126_10_1_1"/>
<feature type="transmembrane region" description="Helical" evidence="8">
    <location>
        <begin position="25"/>
        <end position="47"/>
    </location>
</feature>
<protein>
    <recommendedName>
        <fullName evidence="9">Cation/H+ exchanger transmembrane domain-containing protein</fullName>
    </recommendedName>
</protein>
<dbReference type="OrthoDB" id="2687058at2759"/>
<evidence type="ECO:0000256" key="7">
    <source>
        <dbReference type="ARBA" id="ARBA00023136"/>
    </source>
</evidence>
<dbReference type="KEGG" id="tpf:TPHA_0I00930"/>
<evidence type="ECO:0000256" key="6">
    <source>
        <dbReference type="ARBA" id="ARBA00023065"/>
    </source>
</evidence>
<dbReference type="EMBL" id="HE612864">
    <property type="protein sequence ID" value="CCE64599.1"/>
    <property type="molecule type" value="Genomic_DNA"/>
</dbReference>
<keyword evidence="4 8" id="KW-0812">Transmembrane</keyword>
<feature type="transmembrane region" description="Helical" evidence="8">
    <location>
        <begin position="319"/>
        <end position="337"/>
    </location>
</feature>
<evidence type="ECO:0000256" key="2">
    <source>
        <dbReference type="ARBA" id="ARBA00022448"/>
    </source>
</evidence>
<dbReference type="PANTHER" id="PTHR32468:SF0">
    <property type="entry name" value="K(+)_H(+) ANTIPORTER 1"/>
    <property type="match status" value="1"/>
</dbReference>
<dbReference type="PANTHER" id="PTHR32468">
    <property type="entry name" value="CATION/H + ANTIPORTER"/>
    <property type="match status" value="1"/>
</dbReference>
<reference evidence="10 11" key="1">
    <citation type="journal article" date="2011" name="Proc. Natl. Acad. Sci. U.S.A.">
        <title>Evolutionary erosion of yeast sex chromosomes by mating-type switching accidents.</title>
        <authorList>
            <person name="Gordon J.L."/>
            <person name="Armisen D."/>
            <person name="Proux-Wera E."/>
            <person name="Oheigeartaigh S.S."/>
            <person name="Byrne K.P."/>
            <person name="Wolfe K.H."/>
        </authorList>
    </citation>
    <scope>NUCLEOTIDE SEQUENCE [LARGE SCALE GENOMIC DNA]</scope>
    <source>
        <strain evidence="11">ATCC 24235 / CBS 4417 / NBRC 1672 / NRRL Y-8282 / UCD 70-5</strain>
    </source>
</reference>
<evidence type="ECO:0000256" key="4">
    <source>
        <dbReference type="ARBA" id="ARBA00022692"/>
    </source>
</evidence>
<dbReference type="OMA" id="GMFILMA"/>
<sequence length="884" mass="98865">MSGGQHIGGVLSGVNPFHYNTSSPITLFLFQACLILLTCNLLHFFIAKLRQPKVISEVIAGVILGPTVLGQIPNYLETIFPDESIVGLNLTSNLGIILFMFFLGLEVDIDFIKKHIKTACSIGLVSLAVPFGCGCLIAIPLFHTYANQDPSEGVVKFTVFMVFIAVSISVTAFPVLCRILNELRLIKDRAGIVVLAAGIINDILGWVLLALSVILSNSESSPVNTVYILLCTLGWFLLYAYPVKYILRWMLIRFHELDRPKPSTFATMCILFLMFISAYFTDIIGVHPIFGAFIAGLIVPRENNYVIKLVERMEDIPNIILIPIYFAVAGLNVDLTLLNEGKDWGYVFATIFIAIGAKVISGTVMSKLHGLYFKEAAAVGVLMSCKGIVEIVVLTVGLNAGIITKKIFGMFILMALVSTFVTTPLTQLIYTDEYRVLVRKRISQQKLQDEKMDSEIPIIEVDTLSDSETDEFLKLKSFENIKDYKPRRIVNIINSAECISANLDLLTLVLGGRTVDSTSKKFSHVNLGLSRKSSMTTMKSKSYKLRKLISHKDDNLNANSSNTIMGGIIEHPSNFDEMIPLKAVHLRLLTERTTDLLQSSTFYNDDPDFTANTDALIQIYDIVTRLSKIPFTSEVVFSTLKEKATNIISLDAKNSDIMLMTLKGASFEHRNNPLVQEQYGNFEHIYSHILGCNELPSHFFNTLATSLKTNVMIHISNNGGMILSDRFRNKCYNLLLSNPYLCSSDYLAIYTLVSICHREIKDGNIIDANIFMNSKIPNFSENLHNLMTYEAWFDESIINIVPIEINDTSDKNSSDFIDLILQSGTIDMYNLEESTFIIPEIEFSINDPFSFNVKSLILHGANKKFNVVVSHYNNQQSSFTRSDS</sequence>
<evidence type="ECO:0000256" key="8">
    <source>
        <dbReference type="SAM" id="Phobius"/>
    </source>
</evidence>
<keyword evidence="3" id="KW-0050">Antiport</keyword>
<feature type="transmembrane region" description="Helical" evidence="8">
    <location>
        <begin position="268"/>
        <end position="299"/>
    </location>
</feature>
<keyword evidence="7 8" id="KW-0472">Membrane</keyword>
<evidence type="ECO:0000256" key="5">
    <source>
        <dbReference type="ARBA" id="ARBA00022989"/>
    </source>
</evidence>
<feature type="transmembrane region" description="Helical" evidence="8">
    <location>
        <begin position="376"/>
        <end position="400"/>
    </location>
</feature>
<keyword evidence="6" id="KW-0406">Ion transport</keyword>
<organism evidence="10 11">
    <name type="scientific">Tetrapisispora phaffii (strain ATCC 24235 / CBS 4417 / NBRC 1672 / NRRL Y-8282 / UCD 70-5)</name>
    <name type="common">Yeast</name>
    <name type="synonym">Fabospora phaffii</name>
    <dbReference type="NCBI Taxonomy" id="1071381"/>
    <lineage>
        <taxon>Eukaryota</taxon>
        <taxon>Fungi</taxon>
        <taxon>Dikarya</taxon>
        <taxon>Ascomycota</taxon>
        <taxon>Saccharomycotina</taxon>
        <taxon>Saccharomycetes</taxon>
        <taxon>Saccharomycetales</taxon>
        <taxon>Saccharomycetaceae</taxon>
        <taxon>Tetrapisispora</taxon>
    </lineage>
</organism>